<keyword evidence="2" id="KW-1185">Reference proteome</keyword>
<dbReference type="EMBL" id="CM032188">
    <property type="protein sequence ID" value="KAG7087974.1"/>
    <property type="molecule type" value="Genomic_DNA"/>
</dbReference>
<accession>A0A9P7RQN6</accession>
<evidence type="ECO:0000313" key="2">
    <source>
        <dbReference type="Proteomes" id="UP001049176"/>
    </source>
</evidence>
<comment type="caution">
    <text evidence="1">The sequence shown here is derived from an EMBL/GenBank/DDBJ whole genome shotgun (WGS) entry which is preliminary data.</text>
</comment>
<dbReference type="GeneID" id="66081089"/>
<proteinExistence type="predicted"/>
<dbReference type="RefSeq" id="XP_043004445.1">
    <property type="nucleotide sequence ID" value="XM_043157079.1"/>
</dbReference>
<protein>
    <submittedName>
        <fullName evidence="1">Uncharacterized protein</fullName>
    </submittedName>
</protein>
<dbReference type="Proteomes" id="UP001049176">
    <property type="component" value="Chromosome 8"/>
</dbReference>
<evidence type="ECO:0000313" key="1">
    <source>
        <dbReference type="EMBL" id="KAG7087974.1"/>
    </source>
</evidence>
<name>A0A9P7RQN6_9AGAR</name>
<sequence>MFNHSSSHRFGNATFNNVHGNQHIYHNHTYHLQHQHQLVPASAVEGWKLKMYREYDWFPTGRIIIIRTVHVSGVERKEYEDDPDHLDSYERRDKSRVLNLSFNM</sequence>
<gene>
    <name evidence="1" type="ORF">E1B28_012014</name>
</gene>
<dbReference type="KEGG" id="more:E1B28_012014"/>
<organism evidence="1 2">
    <name type="scientific">Marasmius oreades</name>
    <name type="common">fairy-ring Marasmius</name>
    <dbReference type="NCBI Taxonomy" id="181124"/>
    <lineage>
        <taxon>Eukaryota</taxon>
        <taxon>Fungi</taxon>
        <taxon>Dikarya</taxon>
        <taxon>Basidiomycota</taxon>
        <taxon>Agaricomycotina</taxon>
        <taxon>Agaricomycetes</taxon>
        <taxon>Agaricomycetidae</taxon>
        <taxon>Agaricales</taxon>
        <taxon>Marasmiineae</taxon>
        <taxon>Marasmiaceae</taxon>
        <taxon>Marasmius</taxon>
    </lineage>
</organism>
<dbReference type="AlphaFoldDB" id="A0A9P7RQN6"/>
<reference evidence="1" key="1">
    <citation type="journal article" date="2021" name="Genome Biol. Evol.">
        <title>The assembled and annotated genome of the fairy-ring fungus Marasmius oreades.</title>
        <authorList>
            <person name="Hiltunen M."/>
            <person name="Ament-Velasquez S.L."/>
            <person name="Johannesson H."/>
        </authorList>
    </citation>
    <scope>NUCLEOTIDE SEQUENCE</scope>
    <source>
        <strain evidence="1">03SP1</strain>
    </source>
</reference>